<reference evidence="9" key="1">
    <citation type="submission" date="2022-07" db="EMBL/GenBank/DDBJ databases">
        <title>Parvimonas micra travels from the subgingival sulcus of the human oral cavity to the colorectal adenocarcinoma.</title>
        <authorList>
            <person name="Conde-Perez K."/>
            <person name="Buetas E."/>
            <person name="Aja-Macaya P."/>
            <person name="Martin-De Arribas E."/>
            <person name="Iglesias-Corras I."/>
            <person name="Trigo-Tasende N."/>
            <person name="Nasser-Ali M."/>
            <person name="Estevez L.S."/>
            <person name="Rumbo-Feal S."/>
            <person name="Otero-Alen B."/>
            <person name="Noguera J.F."/>
            <person name="Concha A."/>
            <person name="Pardinas-Lopez S."/>
            <person name="Carda-Dieguez M."/>
            <person name="Gomez-Randulfe I."/>
            <person name="Martinez-Lago N."/>
            <person name="Ladra S."/>
            <person name="Aparicio L.A."/>
            <person name="Bou G."/>
            <person name="Mira A."/>
            <person name="Vallejo J.A."/>
            <person name="Poza M."/>
        </authorList>
    </citation>
    <scope>NUCLEOTIDE SEQUENCE</scope>
    <source>
        <strain evidence="9">PM79KC-AC-4</strain>
    </source>
</reference>
<evidence type="ECO:0000313" key="9">
    <source>
        <dbReference type="EMBL" id="MCZ7407963.1"/>
    </source>
</evidence>
<feature type="domain" description="CNA-B" evidence="6">
    <location>
        <begin position="376"/>
        <end position="462"/>
    </location>
</feature>
<dbReference type="InterPro" id="IPR008966">
    <property type="entry name" value="Adhesion_dom_sf"/>
</dbReference>
<accession>A0A9X3HAV5</accession>
<evidence type="ECO:0000256" key="5">
    <source>
        <dbReference type="ARBA" id="ARBA00023088"/>
    </source>
</evidence>
<evidence type="ECO:0000256" key="2">
    <source>
        <dbReference type="ARBA" id="ARBA00022512"/>
    </source>
</evidence>
<dbReference type="Gene3D" id="2.60.40.10">
    <property type="entry name" value="Immunoglobulins"/>
    <property type="match status" value="1"/>
</dbReference>
<evidence type="ECO:0000256" key="1">
    <source>
        <dbReference type="ARBA" id="ARBA00004168"/>
    </source>
</evidence>
<evidence type="ECO:0000259" key="7">
    <source>
        <dbReference type="Pfam" id="PF17802"/>
    </source>
</evidence>
<dbReference type="Pfam" id="PF17961">
    <property type="entry name" value="Big_8"/>
    <property type="match status" value="1"/>
</dbReference>
<dbReference type="SUPFAM" id="SSF49401">
    <property type="entry name" value="Bacterial adhesins"/>
    <property type="match status" value="2"/>
</dbReference>
<protein>
    <submittedName>
        <fullName evidence="9">Ig-like domain-containing protein</fullName>
    </submittedName>
</protein>
<dbReference type="InterPro" id="IPR041171">
    <property type="entry name" value="SDR_Ig"/>
</dbReference>
<comment type="subcellular location">
    <subcellularLocation>
        <location evidence="1">Secreted</location>
        <location evidence="1">Cell wall</location>
        <topology evidence="1">Peptidoglycan-anchor</topology>
    </subcellularLocation>
</comment>
<dbReference type="Pfam" id="PF05738">
    <property type="entry name" value="Cna_B"/>
    <property type="match status" value="1"/>
</dbReference>
<feature type="non-terminal residue" evidence="9">
    <location>
        <position position="514"/>
    </location>
</feature>
<dbReference type="SUPFAM" id="SSF49478">
    <property type="entry name" value="Cna protein B-type domain"/>
    <property type="match status" value="2"/>
</dbReference>
<evidence type="ECO:0000313" key="10">
    <source>
        <dbReference type="Proteomes" id="UP001141458"/>
    </source>
</evidence>
<dbReference type="Pfam" id="PF17802">
    <property type="entry name" value="SpaA"/>
    <property type="match status" value="1"/>
</dbReference>
<dbReference type="Gene3D" id="2.60.40.1140">
    <property type="entry name" value="Collagen-binding surface protein Cna, B-type domain"/>
    <property type="match status" value="2"/>
</dbReference>
<dbReference type="InterPro" id="IPR008454">
    <property type="entry name" value="Collagen-bd_Cna-like_B-typ_dom"/>
</dbReference>
<evidence type="ECO:0000256" key="3">
    <source>
        <dbReference type="ARBA" id="ARBA00022525"/>
    </source>
</evidence>
<dbReference type="RefSeq" id="WP_269721049.1">
    <property type="nucleotide sequence ID" value="NZ_JANDZT010000005.1"/>
</dbReference>
<evidence type="ECO:0000259" key="6">
    <source>
        <dbReference type="Pfam" id="PF05738"/>
    </source>
</evidence>
<keyword evidence="2" id="KW-0134">Cell wall</keyword>
<feature type="domain" description="SpaA-like prealbumin fold" evidence="7">
    <location>
        <begin position="282"/>
        <end position="364"/>
    </location>
</feature>
<keyword evidence="4" id="KW-0732">Signal</keyword>
<dbReference type="InterPro" id="IPR011252">
    <property type="entry name" value="Fibrogen-bd_dom1"/>
</dbReference>
<name>A0A9X3HAV5_9FIRM</name>
<feature type="domain" description="SDR-like Ig" evidence="8">
    <location>
        <begin position="3"/>
        <end position="99"/>
    </location>
</feature>
<keyword evidence="5" id="KW-0572">Peptidoglycan-anchor</keyword>
<dbReference type="Proteomes" id="UP001141458">
    <property type="component" value="Unassembled WGS sequence"/>
</dbReference>
<gene>
    <name evidence="9" type="ORF">NND69_06275</name>
</gene>
<dbReference type="InterPro" id="IPR041033">
    <property type="entry name" value="SpaA_PFL_dom_1"/>
</dbReference>
<dbReference type="GO" id="GO:0007155">
    <property type="term" value="P:cell adhesion"/>
    <property type="evidence" value="ECO:0007669"/>
    <property type="project" value="InterPro"/>
</dbReference>
<dbReference type="EMBL" id="JANDZV010000005">
    <property type="protein sequence ID" value="MCZ7407963.1"/>
    <property type="molecule type" value="Genomic_DNA"/>
</dbReference>
<keyword evidence="3" id="KW-0964">Secreted</keyword>
<evidence type="ECO:0000259" key="8">
    <source>
        <dbReference type="Pfam" id="PF17961"/>
    </source>
</evidence>
<proteinExistence type="predicted"/>
<evidence type="ECO:0000256" key="4">
    <source>
        <dbReference type="ARBA" id="ARBA00022729"/>
    </source>
</evidence>
<dbReference type="AlphaFoldDB" id="A0A9X3HAV5"/>
<dbReference type="CDD" id="cd00222">
    <property type="entry name" value="CollagenBindB"/>
    <property type="match status" value="1"/>
</dbReference>
<dbReference type="Gene3D" id="2.60.40.1280">
    <property type="match status" value="1"/>
</dbReference>
<organism evidence="9 10">
    <name type="scientific">Parvimonas micra</name>
    <dbReference type="NCBI Taxonomy" id="33033"/>
    <lineage>
        <taxon>Bacteria</taxon>
        <taxon>Bacillati</taxon>
        <taxon>Bacillota</taxon>
        <taxon>Tissierellia</taxon>
        <taxon>Tissierellales</taxon>
        <taxon>Peptoniphilaceae</taxon>
        <taxon>Parvimonas</taxon>
    </lineage>
</organism>
<dbReference type="InterPro" id="IPR013783">
    <property type="entry name" value="Ig-like_fold"/>
</dbReference>
<sequence length="514" mass="58461">MVQWQTVKVDMDFELPDHQVKEGDTTTIKLPDALVFVSTPAEFDVKDPQGNIVAKAKVDTNQKTVTLTYTNYPETHSGVKGSLFFYSRIDHVKFKEKKKIDLNFKIGNKHISGGSIDWDGQGKPNGDYLQKASWKSSTNGNVISYAVFINRKGQEIKKGWLEDTLDGEKVEYLKNEFRVVKGNWQWSGDQGDYELKNEVDITDKVKVEWHPNGKSFKLNFGDLSATEGITVYYKVKIGYTPIDGEVFKNKVKLTGEKIQERDAHNDYRYFTAGGKAEGYVYSIKIKKEGEKGESLKGAKFKLTRDRNNAVVGEYVTNEQGEIEIKDLLKDDYTLVEIQAPKGYKLDNKEIKIKSDDFGKNKVAFKTITNKKERISIPVEKVWKGKALEKVEVTLKADGVVKEQVELSKTNNWKHTFENLDKYKDDGTLINYTIEEKAVPGYKTEIVQKDSNDITKGFVITNKETPKWTPMIPPTRNVKITKEWLGTDGSKITAPVDKIEVELYRDGKATGQKLE</sequence>
<comment type="caution">
    <text evidence="9">The sequence shown here is derived from an EMBL/GenBank/DDBJ whole genome shotgun (WGS) entry which is preliminary data.</text>
</comment>